<dbReference type="Gene3D" id="1.10.10.10">
    <property type="entry name" value="Winged helix-like DNA-binding domain superfamily/Winged helix DNA-binding domain"/>
    <property type="match status" value="1"/>
</dbReference>
<gene>
    <name evidence="2" type="ORF">IE37_00098</name>
</gene>
<dbReference type="GO" id="GO:0042173">
    <property type="term" value="P:regulation of sporulation resulting in formation of a cellular spore"/>
    <property type="evidence" value="ECO:0007669"/>
    <property type="project" value="InterPro"/>
</dbReference>
<dbReference type="STRING" id="1265.SAMN02910280_0812"/>
<dbReference type="InterPro" id="IPR036388">
    <property type="entry name" value="WH-like_DNA-bd_sf"/>
</dbReference>
<dbReference type="RefSeq" id="WP_109725023.1">
    <property type="nucleotide sequence ID" value="NZ_CAMOTJ010000009.1"/>
</dbReference>
<feature type="domain" description="Sporulation initiation factor Spo0A C-terminal" evidence="1">
    <location>
        <begin position="9"/>
        <end position="110"/>
    </location>
</feature>
<reference evidence="2 3" key="1">
    <citation type="submission" date="2018-05" db="EMBL/GenBank/DDBJ databases">
        <title>The Hungate 1000. A catalogue of reference genomes from the rumen microbiome.</title>
        <authorList>
            <person name="Kelly W."/>
        </authorList>
    </citation>
    <scope>NUCLEOTIDE SEQUENCE [LARGE SCALE GENOMIC DNA]</scope>
    <source>
        <strain evidence="2 3">SAb67</strain>
    </source>
</reference>
<dbReference type="AlphaFoldDB" id="A0A315Y6Y4"/>
<dbReference type="SUPFAM" id="SSF46894">
    <property type="entry name" value="C-terminal effector domain of the bipartite response regulators"/>
    <property type="match status" value="1"/>
</dbReference>
<protein>
    <submittedName>
        <fullName evidence="2">Two-component system response regulator (Stage 0 sporulation protein A)</fullName>
    </submittedName>
</protein>
<dbReference type="GO" id="GO:0005509">
    <property type="term" value="F:calcium ion binding"/>
    <property type="evidence" value="ECO:0007669"/>
    <property type="project" value="InterPro"/>
</dbReference>
<name>A0A315Y6Y4_RUMFL</name>
<dbReference type="GO" id="GO:0005737">
    <property type="term" value="C:cytoplasm"/>
    <property type="evidence" value="ECO:0007669"/>
    <property type="project" value="InterPro"/>
</dbReference>
<dbReference type="OrthoDB" id="9793299at2"/>
<evidence type="ECO:0000313" key="3">
    <source>
        <dbReference type="Proteomes" id="UP000245720"/>
    </source>
</evidence>
<evidence type="ECO:0000259" key="1">
    <source>
        <dbReference type="Pfam" id="PF08769"/>
    </source>
</evidence>
<comment type="caution">
    <text evidence="2">The sequence shown here is derived from an EMBL/GenBank/DDBJ whole genome shotgun (WGS) entry which is preliminary data.</text>
</comment>
<accession>A0A315Y6Y4</accession>
<dbReference type="Pfam" id="PF08769">
    <property type="entry name" value="Spo0A_C"/>
    <property type="match status" value="1"/>
</dbReference>
<dbReference type="GO" id="GO:0003677">
    <property type="term" value="F:DNA binding"/>
    <property type="evidence" value="ECO:0007669"/>
    <property type="project" value="InterPro"/>
</dbReference>
<sequence>MKNNVVTIIVKTLLNLGISPNTKGYHYLRDCILICVTSESNLTVFSKDLYSKLAENYHTTECSIERAVRHAIKSGWYRHNEELAEVIFMNTLQSQNDIPTNSVFISTISEWIKINYTDLLK</sequence>
<proteinExistence type="predicted"/>
<organism evidence="2 3">
    <name type="scientific">Ruminococcus flavefaciens</name>
    <dbReference type="NCBI Taxonomy" id="1265"/>
    <lineage>
        <taxon>Bacteria</taxon>
        <taxon>Bacillati</taxon>
        <taxon>Bacillota</taxon>
        <taxon>Clostridia</taxon>
        <taxon>Eubacteriales</taxon>
        <taxon>Oscillospiraceae</taxon>
        <taxon>Ruminococcus</taxon>
    </lineage>
</organism>
<dbReference type="GO" id="GO:0003700">
    <property type="term" value="F:DNA-binding transcription factor activity"/>
    <property type="evidence" value="ECO:0007669"/>
    <property type="project" value="InterPro"/>
</dbReference>
<dbReference type="InterPro" id="IPR016032">
    <property type="entry name" value="Sig_transdc_resp-reg_C-effctor"/>
</dbReference>
<dbReference type="Proteomes" id="UP000245720">
    <property type="component" value="Unassembled WGS sequence"/>
</dbReference>
<evidence type="ECO:0000313" key="2">
    <source>
        <dbReference type="EMBL" id="PWJ15204.1"/>
    </source>
</evidence>
<dbReference type="EMBL" id="QGDI01000001">
    <property type="protein sequence ID" value="PWJ15204.1"/>
    <property type="molecule type" value="Genomic_DNA"/>
</dbReference>
<dbReference type="InterPro" id="IPR014879">
    <property type="entry name" value="Spo0A_C"/>
</dbReference>